<dbReference type="SUPFAM" id="SSF48452">
    <property type="entry name" value="TPR-like"/>
    <property type="match status" value="1"/>
</dbReference>
<dbReference type="RefSeq" id="WP_380803456.1">
    <property type="nucleotide sequence ID" value="NZ_JBHUIV010000018.1"/>
</dbReference>
<name>A0ABW5BAM2_9BACT</name>
<dbReference type="EMBL" id="JBHUIV010000018">
    <property type="protein sequence ID" value="MFD2202489.1"/>
    <property type="molecule type" value="Genomic_DNA"/>
</dbReference>
<comment type="caution">
    <text evidence="1">The sequence shown here is derived from an EMBL/GenBank/DDBJ whole genome shotgun (WGS) entry which is preliminary data.</text>
</comment>
<evidence type="ECO:0000313" key="1">
    <source>
        <dbReference type="EMBL" id="MFD2202489.1"/>
    </source>
</evidence>
<organism evidence="1 2">
    <name type="scientific">Shivajiella indica</name>
    <dbReference type="NCBI Taxonomy" id="872115"/>
    <lineage>
        <taxon>Bacteria</taxon>
        <taxon>Pseudomonadati</taxon>
        <taxon>Bacteroidota</taxon>
        <taxon>Cytophagia</taxon>
        <taxon>Cytophagales</taxon>
        <taxon>Cyclobacteriaceae</taxon>
        <taxon>Shivajiella</taxon>
    </lineage>
</organism>
<accession>A0ABW5BAM2</accession>
<evidence type="ECO:0000313" key="2">
    <source>
        <dbReference type="Proteomes" id="UP001597414"/>
    </source>
</evidence>
<dbReference type="InterPro" id="IPR011990">
    <property type="entry name" value="TPR-like_helical_dom_sf"/>
</dbReference>
<protein>
    <submittedName>
        <fullName evidence="1">Type IV pilus biogenesis/stability protein PilW</fullName>
    </submittedName>
</protein>
<gene>
    <name evidence="1" type="ORF">ACFSKV_13015</name>
</gene>
<reference evidence="2" key="1">
    <citation type="journal article" date="2019" name="Int. J. Syst. Evol. Microbiol.">
        <title>The Global Catalogue of Microorganisms (GCM) 10K type strain sequencing project: providing services to taxonomists for standard genome sequencing and annotation.</title>
        <authorList>
            <consortium name="The Broad Institute Genomics Platform"/>
            <consortium name="The Broad Institute Genome Sequencing Center for Infectious Disease"/>
            <person name="Wu L."/>
            <person name="Ma J."/>
        </authorList>
    </citation>
    <scope>NUCLEOTIDE SEQUENCE [LARGE SCALE GENOMIC DNA]</scope>
    <source>
        <strain evidence="2">KCTC 19812</strain>
    </source>
</reference>
<sequence length="276" mass="32009">MTKRLFCFLLLTFLNQFSYGQVKSFNYGTNNAEALQYYEQGWEYILDKGEWQKAEEAFRLAVAKDPGFHLGWSQVGRISHDPEERTAIFAKLNKQKEKLNGWEKGLLEVYLASLEIIDAKDRGIPITQDKVKEFYQTSEKNFSGFLKNFPNERYVHAEYIEVIQGIYGAKAALDSLEKQQREDRELIPFLISYKAQLLAETKQFEEAYQATEALEKELNNPDLPIIHFTYTYIAFEKGDFKEAGNLIDKTLSLDPDHVIAQRLQQKIQDQLKPAAK</sequence>
<dbReference type="Gene3D" id="1.25.40.10">
    <property type="entry name" value="Tetratricopeptide repeat domain"/>
    <property type="match status" value="1"/>
</dbReference>
<keyword evidence="2" id="KW-1185">Reference proteome</keyword>
<proteinExistence type="predicted"/>
<dbReference type="Proteomes" id="UP001597414">
    <property type="component" value="Unassembled WGS sequence"/>
</dbReference>